<keyword evidence="2" id="KW-1185">Reference proteome</keyword>
<proteinExistence type="predicted"/>
<sequence length="212" mass="24148">MLDRSKPYALRAGWVLCERLLICSFSNQCSIVSLSLNSLLFKAKEAERGRREVGTDCFEYKVDPKLVEGVTAEEFGRAFARSSFFSFERKLGTLLGTGKTRTDEELKKFKFNKGREVAITFVVYETRPETGELLWRTSDAMDGYSWMQVDAERGVFRFGSGWNAGDKWLIAFLPIHRVYSRILLKSAVKRLLLDREEDSDLPSTGEDAPTTT</sequence>
<evidence type="ECO:0000313" key="2">
    <source>
        <dbReference type="Proteomes" id="UP001157974"/>
    </source>
</evidence>
<comment type="caution">
    <text evidence="1">The sequence shown here is derived from an EMBL/GenBank/DDBJ whole genome shotgun (WGS) entry which is preliminary data.</text>
</comment>
<reference evidence="1 2" key="1">
    <citation type="journal article" date="2023" name="Nat. Commun.">
        <title>Origin of minicircular mitochondrial genomes in red algae.</title>
        <authorList>
            <person name="Lee Y."/>
            <person name="Cho C.H."/>
            <person name="Lee Y.M."/>
            <person name="Park S.I."/>
            <person name="Yang J.H."/>
            <person name="West J.A."/>
            <person name="Bhattacharya D."/>
            <person name="Yoon H.S."/>
        </authorList>
    </citation>
    <scope>NUCLEOTIDE SEQUENCE [LARGE SCALE GENOMIC DNA]</scope>
    <source>
        <strain evidence="1 2">CCMP1338</strain>
        <tissue evidence="1">Whole cell</tissue>
    </source>
</reference>
<organism evidence="1 2">
    <name type="scientific">Rhodosorus marinus</name>
    <dbReference type="NCBI Taxonomy" id="101924"/>
    <lineage>
        <taxon>Eukaryota</taxon>
        <taxon>Rhodophyta</taxon>
        <taxon>Stylonematophyceae</taxon>
        <taxon>Stylonematales</taxon>
        <taxon>Stylonemataceae</taxon>
        <taxon>Rhodosorus</taxon>
    </lineage>
</organism>
<dbReference type="Proteomes" id="UP001157974">
    <property type="component" value="Unassembled WGS sequence"/>
</dbReference>
<protein>
    <recommendedName>
        <fullName evidence="3">DUF1990 domain-containing protein</fullName>
    </recommendedName>
</protein>
<name>A0AAV8V421_9RHOD</name>
<evidence type="ECO:0000313" key="1">
    <source>
        <dbReference type="EMBL" id="KAJ8908881.1"/>
    </source>
</evidence>
<dbReference type="AlphaFoldDB" id="A0AAV8V421"/>
<gene>
    <name evidence="1" type="ORF">NDN08_005585</name>
</gene>
<accession>A0AAV8V421</accession>
<dbReference type="EMBL" id="JAMWBK010000001">
    <property type="protein sequence ID" value="KAJ8908881.1"/>
    <property type="molecule type" value="Genomic_DNA"/>
</dbReference>
<evidence type="ECO:0008006" key="3">
    <source>
        <dbReference type="Google" id="ProtNLM"/>
    </source>
</evidence>